<dbReference type="InterPro" id="IPR016166">
    <property type="entry name" value="FAD-bd_PCMH"/>
</dbReference>
<dbReference type="InterPro" id="IPR036318">
    <property type="entry name" value="FAD-bd_PCMH-like_sf"/>
</dbReference>
<protein>
    <submittedName>
        <fullName evidence="5">Carbon monoxide dehydrogenase</fullName>
    </submittedName>
</protein>
<reference evidence="5" key="1">
    <citation type="submission" date="2022-03" db="EMBL/GenBank/DDBJ databases">
        <title>Complete genome sequence of Caldinitratiruptor microaerophilus.</title>
        <authorList>
            <person name="Mukaiyama R."/>
            <person name="Nishiyama T."/>
            <person name="Ueda K."/>
        </authorList>
    </citation>
    <scope>NUCLEOTIDE SEQUENCE</scope>
    <source>
        <strain evidence="5">JCM 16183</strain>
    </source>
</reference>
<dbReference type="GO" id="GO:0071949">
    <property type="term" value="F:FAD binding"/>
    <property type="evidence" value="ECO:0007669"/>
    <property type="project" value="InterPro"/>
</dbReference>
<dbReference type="SUPFAM" id="SSF55447">
    <property type="entry name" value="CO dehydrogenase flavoprotein C-terminal domain-like"/>
    <property type="match status" value="1"/>
</dbReference>
<gene>
    <name evidence="5" type="ORF">caldi_16300</name>
</gene>
<dbReference type="Gene3D" id="3.30.465.10">
    <property type="match status" value="1"/>
</dbReference>
<evidence type="ECO:0000256" key="3">
    <source>
        <dbReference type="ARBA" id="ARBA00023002"/>
    </source>
</evidence>
<dbReference type="AlphaFoldDB" id="A0AA35CJQ5"/>
<evidence type="ECO:0000256" key="1">
    <source>
        <dbReference type="ARBA" id="ARBA00022630"/>
    </source>
</evidence>
<dbReference type="Proteomes" id="UP001163687">
    <property type="component" value="Chromosome"/>
</dbReference>
<dbReference type="EMBL" id="AP025628">
    <property type="protein sequence ID" value="BDG60540.1"/>
    <property type="molecule type" value="Genomic_DNA"/>
</dbReference>
<proteinExistence type="predicted"/>
<sequence>MFPAEFDYYRPDSLQGALDLLSRFGDDARILAGGHSLLPAMRLRLAQPKVLIDIGRLRDLAYIREENGEVAVGALTTHYEVETSSLLEARATAFPDAAKVLADVQVRNRGTVGGALAHADPAADYPAVVLALGGRVVFTGPSGKRSVAADDLFVGPFTTAIRPGEILTELRIPAQGPGTGSAYVKFVRRASDYGMAGVAARITVDGAGVCREARVAVTCVGPTAYRATETEKALVGQRLTDDVIAAAAEKAVAGVDVADDPYVPADYRSHLARVIARRAIAAARDRASR</sequence>
<dbReference type="InterPro" id="IPR051312">
    <property type="entry name" value="Diverse_Substr_Oxidored"/>
</dbReference>
<dbReference type="KEGG" id="cmic:caldi_16300"/>
<name>A0AA35CJQ5_9FIRM</name>
<keyword evidence="6" id="KW-1185">Reference proteome</keyword>
<dbReference type="Gene3D" id="3.30.390.50">
    <property type="entry name" value="CO dehydrogenase flavoprotein, C-terminal domain"/>
    <property type="match status" value="1"/>
</dbReference>
<dbReference type="InterPro" id="IPR005107">
    <property type="entry name" value="CO_DH_flav_C"/>
</dbReference>
<dbReference type="PANTHER" id="PTHR42659">
    <property type="entry name" value="XANTHINE DEHYDROGENASE SUBUNIT C-RELATED"/>
    <property type="match status" value="1"/>
</dbReference>
<organism evidence="5 6">
    <name type="scientific">Caldinitratiruptor microaerophilus</name>
    <dbReference type="NCBI Taxonomy" id="671077"/>
    <lineage>
        <taxon>Bacteria</taxon>
        <taxon>Bacillati</taxon>
        <taxon>Bacillota</taxon>
        <taxon>Clostridia</taxon>
        <taxon>Eubacteriales</taxon>
        <taxon>Symbiobacteriaceae</taxon>
        <taxon>Caldinitratiruptor</taxon>
    </lineage>
</organism>
<keyword evidence="3" id="KW-0560">Oxidoreductase</keyword>
<accession>A0AA35CJQ5</accession>
<dbReference type="Pfam" id="PF00941">
    <property type="entry name" value="FAD_binding_5"/>
    <property type="match status" value="1"/>
</dbReference>
<dbReference type="SUPFAM" id="SSF56176">
    <property type="entry name" value="FAD-binding/transporter-associated domain-like"/>
    <property type="match status" value="1"/>
</dbReference>
<evidence type="ECO:0000256" key="2">
    <source>
        <dbReference type="ARBA" id="ARBA00022827"/>
    </source>
</evidence>
<dbReference type="InterPro" id="IPR016167">
    <property type="entry name" value="FAD-bd_PCMH_sub1"/>
</dbReference>
<dbReference type="PROSITE" id="PS51387">
    <property type="entry name" value="FAD_PCMH"/>
    <property type="match status" value="1"/>
</dbReference>
<feature type="domain" description="FAD-binding PCMH-type" evidence="4">
    <location>
        <begin position="1"/>
        <end position="177"/>
    </location>
</feature>
<dbReference type="Gene3D" id="3.30.43.10">
    <property type="entry name" value="Uridine Diphospho-n-acetylenolpyruvylglucosamine Reductase, domain 2"/>
    <property type="match status" value="1"/>
</dbReference>
<dbReference type="FunFam" id="3.30.465.10:FF:000017">
    <property type="entry name" value="Xanthine dehydrogenase, FAD binding subunit"/>
    <property type="match status" value="1"/>
</dbReference>
<keyword evidence="1" id="KW-0285">Flavoprotein</keyword>
<evidence type="ECO:0000313" key="6">
    <source>
        <dbReference type="Proteomes" id="UP001163687"/>
    </source>
</evidence>
<dbReference type="Pfam" id="PF03450">
    <property type="entry name" value="CO_deh_flav_C"/>
    <property type="match status" value="1"/>
</dbReference>
<dbReference type="InterPro" id="IPR016169">
    <property type="entry name" value="FAD-bd_PCMH_sub2"/>
</dbReference>
<dbReference type="GO" id="GO:0016491">
    <property type="term" value="F:oxidoreductase activity"/>
    <property type="evidence" value="ECO:0007669"/>
    <property type="project" value="UniProtKB-KW"/>
</dbReference>
<evidence type="ECO:0000313" key="5">
    <source>
        <dbReference type="EMBL" id="BDG60540.1"/>
    </source>
</evidence>
<keyword evidence="2" id="KW-0274">FAD</keyword>
<dbReference type="RefSeq" id="WP_264844561.1">
    <property type="nucleotide sequence ID" value="NZ_AP025628.1"/>
</dbReference>
<evidence type="ECO:0000259" key="4">
    <source>
        <dbReference type="PROSITE" id="PS51387"/>
    </source>
</evidence>
<dbReference type="SMART" id="SM01092">
    <property type="entry name" value="CO_deh_flav_C"/>
    <property type="match status" value="1"/>
</dbReference>
<dbReference type="InterPro" id="IPR002346">
    <property type="entry name" value="Mopterin_DH_FAD-bd"/>
</dbReference>
<dbReference type="InterPro" id="IPR036683">
    <property type="entry name" value="CO_DH_flav_C_dom_sf"/>
</dbReference>
<dbReference type="PANTHER" id="PTHR42659:SF2">
    <property type="entry name" value="XANTHINE DEHYDROGENASE SUBUNIT C-RELATED"/>
    <property type="match status" value="1"/>
</dbReference>